<dbReference type="AlphaFoldDB" id="A0A0V0S480"/>
<feature type="non-terminal residue" evidence="1">
    <location>
        <position position="1"/>
    </location>
</feature>
<protein>
    <submittedName>
        <fullName evidence="1">Uncharacterized protein</fullName>
    </submittedName>
</protein>
<keyword evidence="2" id="KW-1185">Reference proteome</keyword>
<comment type="caution">
    <text evidence="1">The sequence shown here is derived from an EMBL/GenBank/DDBJ whole genome shotgun (WGS) entry which is preliminary data.</text>
</comment>
<name>A0A0V0S480_9BILA</name>
<accession>A0A0V0S480</accession>
<organism evidence="1 2">
    <name type="scientific">Trichinella nelsoni</name>
    <dbReference type="NCBI Taxonomy" id="6336"/>
    <lineage>
        <taxon>Eukaryota</taxon>
        <taxon>Metazoa</taxon>
        <taxon>Ecdysozoa</taxon>
        <taxon>Nematoda</taxon>
        <taxon>Enoplea</taxon>
        <taxon>Dorylaimia</taxon>
        <taxon>Trichinellida</taxon>
        <taxon>Trichinellidae</taxon>
        <taxon>Trichinella</taxon>
    </lineage>
</organism>
<dbReference type="Proteomes" id="UP000054630">
    <property type="component" value="Unassembled WGS sequence"/>
</dbReference>
<proteinExistence type="predicted"/>
<reference evidence="1 2" key="1">
    <citation type="submission" date="2015-01" db="EMBL/GenBank/DDBJ databases">
        <title>Evolution of Trichinella species and genotypes.</title>
        <authorList>
            <person name="Korhonen P.K."/>
            <person name="Edoardo P."/>
            <person name="Giuseppe L.R."/>
            <person name="Gasser R.B."/>
        </authorList>
    </citation>
    <scope>NUCLEOTIDE SEQUENCE [LARGE SCALE GENOMIC DNA]</scope>
    <source>
        <strain evidence="1">ISS37</strain>
    </source>
</reference>
<evidence type="ECO:0000313" key="1">
    <source>
        <dbReference type="EMBL" id="KRX21521.1"/>
    </source>
</evidence>
<dbReference type="EMBL" id="JYDL01000039">
    <property type="protein sequence ID" value="KRX21521.1"/>
    <property type="molecule type" value="Genomic_DNA"/>
</dbReference>
<sequence>LQALPGRTSTGEELSFEELKSGLLNTCGPEKSSVELIERIHAVLQRDSQIIKQCFDKVAKLGRRTGVSESNLVALFAGGVASREVTFVCRNRLPSPKQASWPKK</sequence>
<evidence type="ECO:0000313" key="2">
    <source>
        <dbReference type="Proteomes" id="UP000054630"/>
    </source>
</evidence>
<gene>
    <name evidence="1" type="ORF">T07_5218</name>
</gene>